<dbReference type="Gene3D" id="3.40.1190.20">
    <property type="match status" value="1"/>
</dbReference>
<evidence type="ECO:0000256" key="2">
    <source>
        <dbReference type="ARBA" id="ARBA00022679"/>
    </source>
</evidence>
<dbReference type="InterPro" id="IPR050306">
    <property type="entry name" value="PfkB_Carbo_kinase"/>
</dbReference>
<feature type="domain" description="Carbohydrate kinase PfkB" evidence="6">
    <location>
        <begin position="3"/>
        <end position="308"/>
    </location>
</feature>
<comment type="similarity">
    <text evidence="1">Belongs to the carbohydrate kinase PfkB family.</text>
</comment>
<dbReference type="PANTHER" id="PTHR43085">
    <property type="entry name" value="HEXOKINASE FAMILY MEMBER"/>
    <property type="match status" value="1"/>
</dbReference>
<dbReference type="InterPro" id="IPR029056">
    <property type="entry name" value="Ribokinase-like"/>
</dbReference>
<protein>
    <submittedName>
        <fullName evidence="7">Fructokinase-2</fullName>
    </submittedName>
</protein>
<keyword evidence="4 7" id="KW-0418">Kinase</keyword>
<dbReference type="InterPro" id="IPR011611">
    <property type="entry name" value="PfkB_dom"/>
</dbReference>
<dbReference type="SUPFAM" id="SSF53613">
    <property type="entry name" value="Ribokinase-like"/>
    <property type="match status" value="1"/>
</dbReference>
<name>W0FIU6_9BACT</name>
<proteinExistence type="inferred from homology"/>
<evidence type="ECO:0000313" key="7">
    <source>
        <dbReference type="EMBL" id="AHF24758.1"/>
    </source>
</evidence>
<keyword evidence="2" id="KW-0808">Transferase</keyword>
<evidence type="ECO:0000256" key="5">
    <source>
        <dbReference type="ARBA" id="ARBA00022840"/>
    </source>
</evidence>
<dbReference type="Pfam" id="PF00294">
    <property type="entry name" value="PfkB"/>
    <property type="match status" value="1"/>
</dbReference>
<dbReference type="GO" id="GO:0016301">
    <property type="term" value="F:kinase activity"/>
    <property type="evidence" value="ECO:0007669"/>
    <property type="project" value="UniProtKB-KW"/>
</dbReference>
<dbReference type="AlphaFoldDB" id="W0FIU6"/>
<dbReference type="CDD" id="cd01167">
    <property type="entry name" value="bac_FRK"/>
    <property type="match status" value="1"/>
</dbReference>
<keyword evidence="3" id="KW-0547">Nucleotide-binding</keyword>
<accession>W0FIU6</accession>
<evidence type="ECO:0000256" key="1">
    <source>
        <dbReference type="ARBA" id="ARBA00010688"/>
    </source>
</evidence>
<evidence type="ECO:0000256" key="4">
    <source>
        <dbReference type="ARBA" id="ARBA00022777"/>
    </source>
</evidence>
<dbReference type="GO" id="GO:0005524">
    <property type="term" value="F:ATP binding"/>
    <property type="evidence" value="ECO:0007669"/>
    <property type="project" value="UniProtKB-KW"/>
</dbReference>
<dbReference type="EMBL" id="KC246804">
    <property type="protein sequence ID" value="AHF24758.1"/>
    <property type="molecule type" value="Genomic_DNA"/>
</dbReference>
<dbReference type="PANTHER" id="PTHR43085:SF1">
    <property type="entry name" value="PSEUDOURIDINE KINASE-RELATED"/>
    <property type="match status" value="1"/>
</dbReference>
<keyword evidence="5" id="KW-0067">ATP-binding</keyword>
<reference evidence="7" key="1">
    <citation type="journal article" date="2013" name="PLoS ONE">
        <title>Metagenomic insights into the carbohydrate-active enzymes carried by the microorganisms adhering to solid digesta in the rumen of cows.</title>
        <authorList>
            <person name="Wang L."/>
            <person name="Hatem A."/>
            <person name="Catalyurek U.V."/>
            <person name="Morrison M."/>
            <person name="Yu Z."/>
        </authorList>
    </citation>
    <scope>NUCLEOTIDE SEQUENCE</scope>
</reference>
<evidence type="ECO:0000256" key="3">
    <source>
        <dbReference type="ARBA" id="ARBA00022741"/>
    </source>
</evidence>
<organism evidence="7">
    <name type="scientific">uncultured bacterium Contig12</name>
    <dbReference type="NCBI Taxonomy" id="1393397"/>
    <lineage>
        <taxon>Bacteria</taxon>
        <taxon>environmental samples</taxon>
    </lineage>
</organism>
<evidence type="ECO:0000259" key="6">
    <source>
        <dbReference type="Pfam" id="PF00294"/>
    </source>
</evidence>
<sequence>MYDVTALGELLIDFAPVSVQENGYPVLSAQPGGAPGNFLAALKKYGCSTAMIGKVGNDMFGRLLVQTLKDAGIGTEGVLLDPDQFTTLAFVALDADGNRDFSFARKPGADTCLRPEEIDESLITDAKVFHFGTLSLTNEPVASATRRAVELAKARKLLVSLDPNLRKPLWPREEDAKAAIEWSLRQADIVKISDEEIEWLWGISPEQGAQKLLKEYGVSLVYATLGPKGCHAATENTAVTVSSPSGIHVKDTTGAGDIFGGSAMSCFLKKGKSPGNLSTEDLMSIVRFACAAASLSTRKHGGISSVPEEAEVRACVQTMV</sequence>